<dbReference type="PANTHER" id="PTHR43537">
    <property type="entry name" value="TRANSCRIPTIONAL REGULATOR, GNTR FAMILY"/>
    <property type="match status" value="1"/>
</dbReference>
<evidence type="ECO:0000259" key="4">
    <source>
        <dbReference type="PROSITE" id="PS50949"/>
    </source>
</evidence>
<dbReference type="PRINTS" id="PR00035">
    <property type="entry name" value="HTHGNTR"/>
</dbReference>
<proteinExistence type="predicted"/>
<dbReference type="InterPro" id="IPR036388">
    <property type="entry name" value="WH-like_DNA-bd_sf"/>
</dbReference>
<keyword evidence="1" id="KW-0805">Transcription regulation</keyword>
<evidence type="ECO:0000313" key="5">
    <source>
        <dbReference type="EMBL" id="MDR7306792.1"/>
    </source>
</evidence>
<organism evidence="5 6">
    <name type="scientific">Rhodoferax saidenbachensis</name>
    <dbReference type="NCBI Taxonomy" id="1484693"/>
    <lineage>
        <taxon>Bacteria</taxon>
        <taxon>Pseudomonadati</taxon>
        <taxon>Pseudomonadota</taxon>
        <taxon>Betaproteobacteria</taxon>
        <taxon>Burkholderiales</taxon>
        <taxon>Comamonadaceae</taxon>
        <taxon>Rhodoferax</taxon>
    </lineage>
</organism>
<dbReference type="Gene3D" id="1.10.10.10">
    <property type="entry name" value="Winged helix-like DNA-binding domain superfamily/Winged helix DNA-binding domain"/>
    <property type="match status" value="1"/>
</dbReference>
<comment type="caution">
    <text evidence="5">The sequence shown here is derived from an EMBL/GenBank/DDBJ whole genome shotgun (WGS) entry which is preliminary data.</text>
</comment>
<dbReference type="Pfam" id="PF00392">
    <property type="entry name" value="GntR"/>
    <property type="match status" value="1"/>
</dbReference>
<name>A0ABU1ZMM0_9BURK</name>
<dbReference type="PANTHER" id="PTHR43537:SF44">
    <property type="entry name" value="GNTR FAMILY REGULATORY PROTEIN"/>
    <property type="match status" value="1"/>
</dbReference>
<dbReference type="RefSeq" id="WP_310342304.1">
    <property type="nucleotide sequence ID" value="NZ_JAVDXO010000004.1"/>
</dbReference>
<dbReference type="SMART" id="SM00895">
    <property type="entry name" value="FCD"/>
    <property type="match status" value="1"/>
</dbReference>
<protein>
    <submittedName>
        <fullName evidence="5">DNA-binding FadR family transcriptional regulator</fullName>
    </submittedName>
</protein>
<dbReference type="PROSITE" id="PS50949">
    <property type="entry name" value="HTH_GNTR"/>
    <property type="match status" value="1"/>
</dbReference>
<reference evidence="5 6" key="1">
    <citation type="submission" date="2023-07" db="EMBL/GenBank/DDBJ databases">
        <title>Sorghum-associated microbial communities from plants grown in Nebraska, USA.</title>
        <authorList>
            <person name="Schachtman D."/>
        </authorList>
    </citation>
    <scope>NUCLEOTIDE SEQUENCE [LARGE SCALE GENOMIC DNA]</scope>
    <source>
        <strain evidence="5 6">BE308</strain>
    </source>
</reference>
<keyword evidence="3" id="KW-0804">Transcription</keyword>
<dbReference type="Gene3D" id="1.20.120.530">
    <property type="entry name" value="GntR ligand-binding domain-like"/>
    <property type="match status" value="1"/>
</dbReference>
<dbReference type="InterPro" id="IPR011711">
    <property type="entry name" value="GntR_C"/>
</dbReference>
<dbReference type="GO" id="GO:0003677">
    <property type="term" value="F:DNA binding"/>
    <property type="evidence" value="ECO:0007669"/>
    <property type="project" value="UniProtKB-KW"/>
</dbReference>
<dbReference type="SUPFAM" id="SSF48008">
    <property type="entry name" value="GntR ligand-binding domain-like"/>
    <property type="match status" value="1"/>
</dbReference>
<sequence>MKPSAPPNHATYAGRNLHGQVVNELGRRVVGGVYAAGALLPNEDQLCAELAVSRTALREAIKVLAAKGLLEPRPRIGTRVRTTEQWNLLDPDILAWRCATGADAEFLQHLTELREIIEPSAAALAATSHKPEQLADIARALDAMQEASHISEWVQADLAFHTAVLKATNNPLLMPLAAIIGSALESLLAVSARTSENFKQALPDHQKVFEAIQARDAQSALHRMAGMLSDTRSLMKRAVIPPPG</sequence>
<keyword evidence="6" id="KW-1185">Reference proteome</keyword>
<evidence type="ECO:0000256" key="1">
    <source>
        <dbReference type="ARBA" id="ARBA00023015"/>
    </source>
</evidence>
<dbReference type="CDD" id="cd07377">
    <property type="entry name" value="WHTH_GntR"/>
    <property type="match status" value="1"/>
</dbReference>
<evidence type="ECO:0000256" key="2">
    <source>
        <dbReference type="ARBA" id="ARBA00023125"/>
    </source>
</evidence>
<dbReference type="InterPro" id="IPR036390">
    <property type="entry name" value="WH_DNA-bd_sf"/>
</dbReference>
<keyword evidence="2 5" id="KW-0238">DNA-binding</keyword>
<dbReference type="Pfam" id="PF07729">
    <property type="entry name" value="FCD"/>
    <property type="match status" value="1"/>
</dbReference>
<dbReference type="Proteomes" id="UP001268089">
    <property type="component" value="Unassembled WGS sequence"/>
</dbReference>
<gene>
    <name evidence="5" type="ORF">J2X15_002078</name>
</gene>
<evidence type="ECO:0000313" key="6">
    <source>
        <dbReference type="Proteomes" id="UP001268089"/>
    </source>
</evidence>
<dbReference type="SMART" id="SM00345">
    <property type="entry name" value="HTH_GNTR"/>
    <property type="match status" value="1"/>
</dbReference>
<dbReference type="InterPro" id="IPR008920">
    <property type="entry name" value="TF_FadR/GntR_C"/>
</dbReference>
<evidence type="ECO:0000256" key="3">
    <source>
        <dbReference type="ARBA" id="ARBA00023163"/>
    </source>
</evidence>
<dbReference type="InterPro" id="IPR000524">
    <property type="entry name" value="Tscrpt_reg_HTH_GntR"/>
</dbReference>
<dbReference type="SUPFAM" id="SSF46785">
    <property type="entry name" value="Winged helix' DNA-binding domain"/>
    <property type="match status" value="1"/>
</dbReference>
<feature type="domain" description="HTH gntR-type" evidence="4">
    <location>
        <begin position="15"/>
        <end position="83"/>
    </location>
</feature>
<dbReference type="EMBL" id="JAVDXO010000004">
    <property type="protein sequence ID" value="MDR7306792.1"/>
    <property type="molecule type" value="Genomic_DNA"/>
</dbReference>
<accession>A0ABU1ZMM0</accession>